<feature type="signal peptide" evidence="3">
    <location>
        <begin position="1"/>
        <end position="22"/>
    </location>
</feature>
<feature type="chain" id="PRO_5044873445" evidence="3">
    <location>
        <begin position="23"/>
        <end position="224"/>
    </location>
</feature>
<keyword evidence="3" id="KW-0732">Signal</keyword>
<evidence type="ECO:0000256" key="2">
    <source>
        <dbReference type="SAM" id="Phobius"/>
    </source>
</evidence>
<reference evidence="4 5" key="1">
    <citation type="journal article" date="2021" name="BMC Biol.">
        <title>Horizontally acquired antibacterial genes associated with adaptive radiation of ladybird beetles.</title>
        <authorList>
            <person name="Li H.S."/>
            <person name="Tang X.F."/>
            <person name="Huang Y.H."/>
            <person name="Xu Z.Y."/>
            <person name="Chen M.L."/>
            <person name="Du X.Y."/>
            <person name="Qiu B.Y."/>
            <person name="Chen P.T."/>
            <person name="Zhang W."/>
            <person name="Slipinski A."/>
            <person name="Escalona H.E."/>
            <person name="Waterhouse R.M."/>
            <person name="Zwick A."/>
            <person name="Pang H."/>
        </authorList>
    </citation>
    <scope>NUCLEOTIDE SEQUENCE [LARGE SCALE GENOMIC DNA]</scope>
    <source>
        <strain evidence="4">SYSU2018</strain>
    </source>
</reference>
<dbReference type="AlphaFoldDB" id="A0ABD2NQF2"/>
<evidence type="ECO:0000256" key="3">
    <source>
        <dbReference type="SAM" id="SignalP"/>
    </source>
</evidence>
<evidence type="ECO:0000313" key="5">
    <source>
        <dbReference type="Proteomes" id="UP001516400"/>
    </source>
</evidence>
<keyword evidence="2" id="KW-0472">Membrane</keyword>
<feature type="compositionally biased region" description="Basic and acidic residues" evidence="1">
    <location>
        <begin position="157"/>
        <end position="168"/>
    </location>
</feature>
<keyword evidence="5" id="KW-1185">Reference proteome</keyword>
<evidence type="ECO:0000256" key="1">
    <source>
        <dbReference type="SAM" id="MobiDB-lite"/>
    </source>
</evidence>
<keyword evidence="2" id="KW-0812">Transmembrane</keyword>
<sequence>MRFFEFSICFFLFFNNFRTLLGDITVSGVQCGVKKCQIGDYCSDFEKQCRSCALICNINHHNFDENECNKNCQDYLHDSKYAQKDNASPSDGSLDKLKGEVQKLSHMVTITLTLVCFMFLVLTIVLGFQLYRWKIKKNITLKNLKSMLFKKPEAASDVRMEEASEKRQNSGNVKPDLRLDISNISTVSEHSPVTAITSISTRRPAEDSALDYAYDNHAMSASPK</sequence>
<protein>
    <submittedName>
        <fullName evidence="4">Uncharacterized protein</fullName>
    </submittedName>
</protein>
<dbReference type="EMBL" id="JABFTP020000144">
    <property type="protein sequence ID" value="KAL3280956.1"/>
    <property type="molecule type" value="Genomic_DNA"/>
</dbReference>
<feature type="transmembrane region" description="Helical" evidence="2">
    <location>
        <begin position="107"/>
        <end position="128"/>
    </location>
</feature>
<keyword evidence="2" id="KW-1133">Transmembrane helix</keyword>
<evidence type="ECO:0000313" key="4">
    <source>
        <dbReference type="EMBL" id="KAL3280956.1"/>
    </source>
</evidence>
<feature type="region of interest" description="Disordered" evidence="1">
    <location>
        <begin position="157"/>
        <end position="176"/>
    </location>
</feature>
<name>A0ABD2NQF2_9CUCU</name>
<comment type="caution">
    <text evidence="4">The sequence shown here is derived from an EMBL/GenBank/DDBJ whole genome shotgun (WGS) entry which is preliminary data.</text>
</comment>
<dbReference type="Proteomes" id="UP001516400">
    <property type="component" value="Unassembled WGS sequence"/>
</dbReference>
<organism evidence="4 5">
    <name type="scientific">Cryptolaemus montrouzieri</name>
    <dbReference type="NCBI Taxonomy" id="559131"/>
    <lineage>
        <taxon>Eukaryota</taxon>
        <taxon>Metazoa</taxon>
        <taxon>Ecdysozoa</taxon>
        <taxon>Arthropoda</taxon>
        <taxon>Hexapoda</taxon>
        <taxon>Insecta</taxon>
        <taxon>Pterygota</taxon>
        <taxon>Neoptera</taxon>
        <taxon>Endopterygota</taxon>
        <taxon>Coleoptera</taxon>
        <taxon>Polyphaga</taxon>
        <taxon>Cucujiformia</taxon>
        <taxon>Coccinelloidea</taxon>
        <taxon>Coccinellidae</taxon>
        <taxon>Scymninae</taxon>
        <taxon>Scymnini</taxon>
        <taxon>Cryptolaemus</taxon>
    </lineage>
</organism>
<proteinExistence type="predicted"/>
<gene>
    <name evidence="4" type="ORF">HHI36_004181</name>
</gene>
<accession>A0ABD2NQF2</accession>